<dbReference type="Proteomes" id="UP001642409">
    <property type="component" value="Unassembled WGS sequence"/>
</dbReference>
<protein>
    <submittedName>
        <fullName evidence="2">Hypothetical_protein</fullName>
    </submittedName>
</protein>
<proteinExistence type="predicted"/>
<reference evidence="1" key="1">
    <citation type="submission" date="2023-06" db="EMBL/GenBank/DDBJ databases">
        <authorList>
            <person name="Kurt Z."/>
        </authorList>
    </citation>
    <scope>NUCLEOTIDE SEQUENCE</scope>
</reference>
<evidence type="ECO:0000313" key="3">
    <source>
        <dbReference type="Proteomes" id="UP001642409"/>
    </source>
</evidence>
<keyword evidence="3" id="KW-1185">Reference proteome</keyword>
<name>A0AA86TS67_9EUKA</name>
<gene>
    <name evidence="1" type="ORF">HINF_LOCUS12377</name>
    <name evidence="2" type="ORF">HINF_LOCUS54752</name>
</gene>
<comment type="caution">
    <text evidence="1">The sequence shown here is derived from an EMBL/GenBank/DDBJ whole genome shotgun (WGS) entry which is preliminary data.</text>
</comment>
<dbReference type="EMBL" id="CATOUU010000321">
    <property type="protein sequence ID" value="CAI9924732.1"/>
    <property type="molecule type" value="Genomic_DNA"/>
</dbReference>
<evidence type="ECO:0000313" key="2">
    <source>
        <dbReference type="EMBL" id="CAL6070735.1"/>
    </source>
</evidence>
<dbReference type="AlphaFoldDB" id="A0AA86TS67"/>
<organism evidence="1">
    <name type="scientific">Hexamita inflata</name>
    <dbReference type="NCBI Taxonomy" id="28002"/>
    <lineage>
        <taxon>Eukaryota</taxon>
        <taxon>Metamonada</taxon>
        <taxon>Diplomonadida</taxon>
        <taxon>Hexamitidae</taxon>
        <taxon>Hexamitinae</taxon>
        <taxon>Hexamita</taxon>
    </lineage>
</organism>
<sequence length="142" mass="16591">MRQQLKTWRLMNFQCMIMYQQDKDEVTAQECIFIFFYFRKLIIVDCTLQKQFVSILWAGVKGVYITNNIQFRDSSSSRNGSQNSKMQLTLIIAVKPSSPESLLLFKQIDLGTPNCPLHSFRFAPIQFPICCIFPKVDFCNQK</sequence>
<dbReference type="EMBL" id="CAXDID020000286">
    <property type="protein sequence ID" value="CAL6070735.1"/>
    <property type="molecule type" value="Genomic_DNA"/>
</dbReference>
<accession>A0AA86TS67</accession>
<evidence type="ECO:0000313" key="1">
    <source>
        <dbReference type="EMBL" id="CAI9924732.1"/>
    </source>
</evidence>
<reference evidence="2 3" key="2">
    <citation type="submission" date="2024-07" db="EMBL/GenBank/DDBJ databases">
        <authorList>
            <person name="Akdeniz Z."/>
        </authorList>
    </citation>
    <scope>NUCLEOTIDE SEQUENCE [LARGE SCALE GENOMIC DNA]</scope>
</reference>